<proteinExistence type="predicted"/>
<feature type="coiled-coil region" evidence="1">
    <location>
        <begin position="676"/>
        <end position="871"/>
    </location>
</feature>
<evidence type="ECO:0000256" key="1">
    <source>
        <dbReference type="SAM" id="Coils"/>
    </source>
</evidence>
<feature type="coiled-coil region" evidence="1">
    <location>
        <begin position="541"/>
        <end position="600"/>
    </location>
</feature>
<reference evidence="2 3" key="1">
    <citation type="submission" date="2017-08" db="EMBL/GenBank/DDBJ databases">
        <title>Reclassification of Bisgaard taxon 37 and 44.</title>
        <authorList>
            <person name="Christensen H."/>
        </authorList>
    </citation>
    <scope>NUCLEOTIDE SEQUENCE [LARGE SCALE GENOMIC DNA]</scope>
    <source>
        <strain evidence="2 3">111</strain>
    </source>
</reference>
<sequence>MRNSTLFSYGIFGTPNGFQFANEGSVSGNIIHTYIDPDKSIVEHLAAPENTSAKPVYVVRNFIDDEGQKQAYNFIIRLHAANQIDKGRPENIHGSYVITTEQIANSSINGERVVQLLDRLDKQQYELGYLRNNTHDYVESIGNFKTFEVQSLAQSIEFVTSRINYQGDKSKDLLVVMENDHIKVNEQQAIGYVISSIFRQSLNTFFKHIIVTADPHYIQSVIKLNKHLIVSSNYFLGKSADGVLSQPNDALVSSLLNMFAESSTRQVENMHRELVHRTSKLESELQKQSATYRQELQKQQQVAKQEFEKATGALQQDKLNILKQATQEKESLTKKLQNERNRVNQEVQAERNRLTKEFQIEKNKLVSSYKNERDKLVQEAKQRIQKLESELNNRSSAYSDLENKYKSLREESKAAKDFSKKCFDDKEAAVKREEELNRKFNQASKYSKDITEKYNALLAEREKLVEKLKEESEKLNNYSVFDKKLVEKDNEIKKLLEEIKELKDKNQVEVDKSKQLDLQIKHSSQVNERNKSTIKDLGDKLRDAKSLLDKQINSYKKLEEEKISLAKNYKISQDNVAKLRRDLTREVDRLKKEHANNFERAVISRVGQLKDLENKLKIEAANKDKRILDLESQLSLLRDSNSTLMQQAKNQVSAELTKEFEKQRRALIEKLDQNLINKLRELKVQHKKQIQQYELKQQSLEKELKEVNTRKETSLQERTNKLEQQYVAQSKELEKLRKNFRDSKEKDMEEISKLKAELQEERAKLLQNFSFRAEELSRKEKDFELEKSNFERREQAYKNDIEQFNNQKQQYENIIKSLNQSLKFNEDKVHRLEKELIERQPTSAPTNDHRIRELEEENRKLQESYKKAMDFIKEQSKKFNS</sequence>
<name>A0A3A1YH15_9GAMM</name>
<feature type="coiled-coil region" evidence="1">
    <location>
        <begin position="282"/>
        <end position="418"/>
    </location>
</feature>
<accession>A0A3A1YH15</accession>
<dbReference type="AlphaFoldDB" id="A0A3A1YH15"/>
<comment type="caution">
    <text evidence="2">The sequence shown here is derived from an EMBL/GenBank/DDBJ whole genome shotgun (WGS) entry which is preliminary data.</text>
</comment>
<dbReference type="RefSeq" id="WP_119531627.1">
    <property type="nucleotide sequence ID" value="NZ_JBHSSP010000010.1"/>
</dbReference>
<keyword evidence="3" id="KW-1185">Reference proteome</keyword>
<dbReference type="Proteomes" id="UP000265916">
    <property type="component" value="Unassembled WGS sequence"/>
</dbReference>
<feature type="coiled-coil region" evidence="1">
    <location>
        <begin position="447"/>
        <end position="512"/>
    </location>
</feature>
<evidence type="ECO:0000313" key="3">
    <source>
        <dbReference type="Proteomes" id="UP000265916"/>
    </source>
</evidence>
<keyword evidence="1" id="KW-0175">Coiled coil</keyword>
<dbReference type="OrthoDB" id="5670185at2"/>
<evidence type="ECO:0000313" key="2">
    <source>
        <dbReference type="EMBL" id="RIY37432.1"/>
    </source>
</evidence>
<organism evidence="2 3">
    <name type="scientific">Psittacicella hinzii</name>
    <dbReference type="NCBI Taxonomy" id="2028575"/>
    <lineage>
        <taxon>Bacteria</taxon>
        <taxon>Pseudomonadati</taxon>
        <taxon>Pseudomonadota</taxon>
        <taxon>Gammaproteobacteria</taxon>
        <taxon>Pasteurellales</taxon>
        <taxon>Psittacicellaceae</taxon>
        <taxon>Psittacicella</taxon>
    </lineage>
</organism>
<gene>
    <name evidence="2" type="ORF">CKF58_05080</name>
</gene>
<dbReference type="EMBL" id="NRJG01000089">
    <property type="protein sequence ID" value="RIY37432.1"/>
    <property type="molecule type" value="Genomic_DNA"/>
</dbReference>
<protein>
    <submittedName>
        <fullName evidence="2">Uncharacterized protein</fullName>
    </submittedName>
</protein>